<keyword evidence="2" id="KW-1185">Reference proteome</keyword>
<evidence type="ECO:0000313" key="1">
    <source>
        <dbReference type="EMBL" id="MBM7562786.1"/>
    </source>
</evidence>
<dbReference type="SUPFAM" id="SSF46689">
    <property type="entry name" value="Homeodomain-like"/>
    <property type="match status" value="1"/>
</dbReference>
<sequence length="324" mass="37770">MDREEKLEIIKFGQKEGVSKACQVFGISRTLYYRWLQRYKAEGILGLGKKRGNVSPANKTSSGVEGQVLDLIFQYPEYGPQAIMYLMDDLGYKLSTSAVYNIMKRRGLNTKSKRIKMGKRKSNLVKRIEPIKRASISGSDWNIWITSFGSYDDLGTLYAYNILDKQSKIACSRLYTSCDVDNIMDLMTAVAAPIAQILNFDLHHVRFFYEDTVWDVPKRRLTEEIKKLFIGCVIEFVPMGVKIDDVQDEISHYTEKCIGIVLPRVQKKMPLQMLKLEFQRWVRHYNLHEHMQYELGCMSPLEYHMRVTGEKWVLPLWAYLDRAY</sequence>
<organism evidence="1 2">
    <name type="scientific">Fusibacter tunisiensis</name>
    <dbReference type="NCBI Taxonomy" id="1008308"/>
    <lineage>
        <taxon>Bacteria</taxon>
        <taxon>Bacillati</taxon>
        <taxon>Bacillota</taxon>
        <taxon>Clostridia</taxon>
        <taxon>Eubacteriales</taxon>
        <taxon>Eubacteriales Family XII. Incertae Sedis</taxon>
        <taxon>Fusibacter</taxon>
    </lineage>
</organism>
<name>A0ABS2MTQ1_9FIRM</name>
<comment type="caution">
    <text evidence="1">The sequence shown here is derived from an EMBL/GenBank/DDBJ whole genome shotgun (WGS) entry which is preliminary data.</text>
</comment>
<gene>
    <name evidence="1" type="ORF">JOC49_002347</name>
</gene>
<dbReference type="Proteomes" id="UP000767854">
    <property type="component" value="Unassembled WGS sequence"/>
</dbReference>
<dbReference type="EMBL" id="JAFBDT010000030">
    <property type="protein sequence ID" value="MBM7562786.1"/>
    <property type="molecule type" value="Genomic_DNA"/>
</dbReference>
<proteinExistence type="predicted"/>
<reference evidence="1 2" key="1">
    <citation type="submission" date="2021-01" db="EMBL/GenBank/DDBJ databases">
        <title>Genomic Encyclopedia of Type Strains, Phase IV (KMG-IV): sequencing the most valuable type-strain genomes for metagenomic binning, comparative biology and taxonomic classification.</title>
        <authorList>
            <person name="Goeker M."/>
        </authorList>
    </citation>
    <scope>NUCLEOTIDE SEQUENCE [LARGE SCALE GENOMIC DNA]</scope>
    <source>
        <strain evidence="1 2">DSM 24436</strain>
    </source>
</reference>
<dbReference type="InterPro" id="IPR009057">
    <property type="entry name" value="Homeodomain-like_sf"/>
</dbReference>
<accession>A0ABS2MTQ1</accession>
<dbReference type="Pfam" id="PF13565">
    <property type="entry name" value="HTH_32"/>
    <property type="match status" value="1"/>
</dbReference>
<dbReference type="RefSeq" id="WP_204665212.1">
    <property type="nucleotide sequence ID" value="NZ_JAFBDT010000030.1"/>
</dbReference>
<protein>
    <submittedName>
        <fullName evidence="1">Transposase</fullName>
    </submittedName>
</protein>
<evidence type="ECO:0000313" key="2">
    <source>
        <dbReference type="Proteomes" id="UP000767854"/>
    </source>
</evidence>